<comment type="caution">
    <text evidence="1">The sequence shown here is derived from an EMBL/GenBank/DDBJ whole genome shotgun (WGS) entry which is preliminary data.</text>
</comment>
<proteinExistence type="predicted"/>
<accession>A0ABT0Q4W5</accession>
<organism evidence="1 2">
    <name type="scientific">Ruegeria spongiae</name>
    <dbReference type="NCBI Taxonomy" id="2942209"/>
    <lineage>
        <taxon>Bacteria</taxon>
        <taxon>Pseudomonadati</taxon>
        <taxon>Pseudomonadota</taxon>
        <taxon>Alphaproteobacteria</taxon>
        <taxon>Rhodobacterales</taxon>
        <taxon>Roseobacteraceae</taxon>
        <taxon>Ruegeria</taxon>
    </lineage>
</organism>
<protein>
    <recommendedName>
        <fullName evidence="3">Bacterial mobilisation domain-containing protein</fullName>
    </recommendedName>
</protein>
<dbReference type="RefSeq" id="WP_249711198.1">
    <property type="nucleotide sequence ID" value="NZ_JAMFMB010000019.1"/>
</dbReference>
<dbReference type="Proteomes" id="UP001203880">
    <property type="component" value="Unassembled WGS sequence"/>
</dbReference>
<evidence type="ECO:0008006" key="3">
    <source>
        <dbReference type="Google" id="ProtNLM"/>
    </source>
</evidence>
<dbReference type="Pfam" id="PF21983">
    <property type="entry name" value="NikA-like"/>
    <property type="match status" value="1"/>
</dbReference>
<gene>
    <name evidence="1" type="ORF">M3P21_15335</name>
</gene>
<name>A0ABT0Q4W5_9RHOB</name>
<evidence type="ECO:0000313" key="1">
    <source>
        <dbReference type="EMBL" id="MCL6284904.1"/>
    </source>
</evidence>
<sequence>MDPITPETPVAPVALKTKTLKIHLTPAQDARVKTMAHKHELSKSEFGRLRILDETDHSLPDAGKLEDIARKLAGIANNINQNTAATNAAQKSGTLNSKQFAAMHKVFTDGLEAWAEPLAELRAELQKFKKPAAK</sequence>
<dbReference type="CDD" id="cd21631">
    <property type="entry name" value="RHH_CopG_NikR-like"/>
    <property type="match status" value="1"/>
</dbReference>
<dbReference type="EMBL" id="JAMFMB010000019">
    <property type="protein sequence ID" value="MCL6284904.1"/>
    <property type="molecule type" value="Genomic_DNA"/>
</dbReference>
<evidence type="ECO:0000313" key="2">
    <source>
        <dbReference type="Proteomes" id="UP001203880"/>
    </source>
</evidence>
<reference evidence="1" key="1">
    <citation type="submission" date="2022-05" db="EMBL/GenBank/DDBJ databases">
        <authorList>
            <person name="Park J.-S."/>
        </authorList>
    </citation>
    <scope>NUCLEOTIDE SEQUENCE</scope>
    <source>
        <strain evidence="1">2012CJ41-6</strain>
    </source>
</reference>
<keyword evidence="2" id="KW-1185">Reference proteome</keyword>
<dbReference type="InterPro" id="IPR053842">
    <property type="entry name" value="NikA-like"/>
</dbReference>